<dbReference type="EC" id="3.2.1.40" evidence="2"/>
<dbReference type="SUPFAM" id="SSF48208">
    <property type="entry name" value="Six-hairpin glycosidases"/>
    <property type="match status" value="1"/>
</dbReference>
<evidence type="ECO:0000256" key="2">
    <source>
        <dbReference type="ARBA" id="ARBA00012652"/>
    </source>
</evidence>
<protein>
    <recommendedName>
        <fullName evidence="2">alpha-L-rhamnosidase</fullName>
        <ecNumber evidence="2">3.2.1.40</ecNumber>
    </recommendedName>
</protein>
<comment type="catalytic activity">
    <reaction evidence="1">
        <text>Hydrolysis of terminal non-reducing alpha-L-rhamnose residues in alpha-L-rhamnosides.</text>
        <dbReference type="EC" id="3.2.1.40"/>
    </reaction>
</comment>
<feature type="domain" description="Alpha-L-rhamnosidase six-hairpin glycosidase" evidence="4">
    <location>
        <begin position="1"/>
        <end position="315"/>
    </location>
</feature>
<dbReference type="Gene3D" id="1.50.10.10">
    <property type="match status" value="1"/>
</dbReference>
<accession>A0A0P9DGA6</accession>
<gene>
    <name evidence="6" type="ORF">SE17_02905</name>
</gene>
<dbReference type="Pfam" id="PF17389">
    <property type="entry name" value="Bac_rhamnosid6H"/>
    <property type="match status" value="1"/>
</dbReference>
<evidence type="ECO:0000259" key="5">
    <source>
        <dbReference type="Pfam" id="PF17390"/>
    </source>
</evidence>
<evidence type="ECO:0000259" key="4">
    <source>
        <dbReference type="Pfam" id="PF17389"/>
    </source>
</evidence>
<feature type="domain" description="Alpha-L-rhamnosidase C-terminal" evidence="5">
    <location>
        <begin position="317"/>
        <end position="387"/>
    </location>
</feature>
<proteinExistence type="predicted"/>
<feature type="non-terminal residue" evidence="6">
    <location>
        <position position="1"/>
    </location>
</feature>
<reference evidence="6 7" key="1">
    <citation type="submission" date="2015-09" db="EMBL/GenBank/DDBJ databases">
        <title>Draft genome sequence of Kouleothrix aurantiaca JCM 19913.</title>
        <authorList>
            <person name="Hemp J."/>
        </authorList>
    </citation>
    <scope>NUCLEOTIDE SEQUENCE [LARGE SCALE GENOMIC DNA]</scope>
    <source>
        <strain evidence="6 7">COM-B</strain>
    </source>
</reference>
<evidence type="ECO:0000313" key="7">
    <source>
        <dbReference type="Proteomes" id="UP000050509"/>
    </source>
</evidence>
<evidence type="ECO:0000313" key="6">
    <source>
        <dbReference type="EMBL" id="KPV54574.1"/>
    </source>
</evidence>
<dbReference type="InterPro" id="IPR016007">
    <property type="entry name" value="Alpha_rhamnosid"/>
</dbReference>
<dbReference type="GO" id="GO:0030596">
    <property type="term" value="F:alpha-L-rhamnosidase activity"/>
    <property type="evidence" value="ECO:0007669"/>
    <property type="project" value="UniProtKB-EC"/>
</dbReference>
<dbReference type="InterPro" id="IPR035398">
    <property type="entry name" value="Bac_rhamnosid_C"/>
</dbReference>
<keyword evidence="3" id="KW-0378">Hydrolase</keyword>
<dbReference type="Pfam" id="PF17390">
    <property type="entry name" value="Bac_rhamnosid_C"/>
    <property type="match status" value="1"/>
</dbReference>
<comment type="caution">
    <text evidence="6">The sequence shown here is derived from an EMBL/GenBank/DDBJ whole genome shotgun (WGS) entry which is preliminary data.</text>
</comment>
<dbReference type="InterPro" id="IPR008928">
    <property type="entry name" value="6-hairpin_glycosidase_sf"/>
</dbReference>
<evidence type="ECO:0000256" key="3">
    <source>
        <dbReference type="ARBA" id="ARBA00022801"/>
    </source>
</evidence>
<dbReference type="AlphaFoldDB" id="A0A0P9DGA6"/>
<keyword evidence="7" id="KW-1185">Reference proteome</keyword>
<name>A0A0P9DGA6_9CHLR</name>
<dbReference type="InterPro" id="IPR035396">
    <property type="entry name" value="Bac_rhamnosid6H"/>
</dbReference>
<evidence type="ECO:0000256" key="1">
    <source>
        <dbReference type="ARBA" id="ARBA00001445"/>
    </source>
</evidence>
<sequence length="484" mass="52435">CPQRDERLGWTGDIQVFAPTASFLFDTAGFLQSWLADLAAEQAEADGVVPFVVPNVLPGTPIPAAAWGDAAAVVPWVLYQRFGDTGILETQFDSMRAWVDLLAKIASERHLWDRGFQFGDWLDPSAPPDKPADARTSPQIVATAYFARSAELVAEAAAVLGRVDDATHYHALAAKVRDAFAREYVTSAGRLLSDAATAYALAIGFGLLRDGDQRRNAGRRLAALVRDSRYRISTGFVGTPLICDALCSVGEYDTAFRLLLERENPSWLYPVTMGATTIWERWDSMLPDGSINPGEMTSFNHYALGAVADWIHRMIGGLTPAAPGYRAIEIHPVPGGGITQATTRHQTPYGLAECTWAIEAEEFRVTVVVPPNTMARVFLPGSDAAPVEVGSGTHQWSCPYQKPQTARSPLSLDSTLGEIIGDPEVWTTVLSTIARHMPVLSEQMNAGTGISGNTGLTLRQAVSMRANSDTLRAELETALTQLKH</sequence>
<organism evidence="6 7">
    <name type="scientific">Kouleothrix aurantiaca</name>
    <dbReference type="NCBI Taxonomy" id="186479"/>
    <lineage>
        <taxon>Bacteria</taxon>
        <taxon>Bacillati</taxon>
        <taxon>Chloroflexota</taxon>
        <taxon>Chloroflexia</taxon>
        <taxon>Chloroflexales</taxon>
        <taxon>Roseiflexineae</taxon>
        <taxon>Roseiflexaceae</taxon>
        <taxon>Kouleothrix</taxon>
    </lineage>
</organism>
<dbReference type="EMBL" id="LJCR01000037">
    <property type="protein sequence ID" value="KPV54574.1"/>
    <property type="molecule type" value="Genomic_DNA"/>
</dbReference>
<dbReference type="InterPro" id="IPR012341">
    <property type="entry name" value="6hp_glycosidase-like_sf"/>
</dbReference>
<dbReference type="Proteomes" id="UP000050509">
    <property type="component" value="Unassembled WGS sequence"/>
</dbReference>
<dbReference type="GO" id="GO:0005975">
    <property type="term" value="P:carbohydrate metabolic process"/>
    <property type="evidence" value="ECO:0007669"/>
    <property type="project" value="InterPro"/>
</dbReference>
<dbReference type="Gene3D" id="2.60.420.10">
    <property type="entry name" value="Maltose phosphorylase, domain 3"/>
    <property type="match status" value="1"/>
</dbReference>
<dbReference type="PATRIC" id="fig|186479.3.peg.7642"/>
<dbReference type="PANTHER" id="PTHR33307:SF6">
    <property type="entry name" value="ALPHA-RHAMNOSIDASE (EUROFUNG)-RELATED"/>
    <property type="match status" value="1"/>
</dbReference>
<dbReference type="PANTHER" id="PTHR33307">
    <property type="entry name" value="ALPHA-RHAMNOSIDASE (EUROFUNG)"/>
    <property type="match status" value="1"/>
</dbReference>